<evidence type="ECO:0000313" key="3">
    <source>
        <dbReference type="Proteomes" id="UP000321046"/>
    </source>
</evidence>
<dbReference type="EMBL" id="VOSL01000025">
    <property type="protein sequence ID" value="TXD39750.1"/>
    <property type="molecule type" value="Genomic_DNA"/>
</dbReference>
<proteinExistence type="predicted"/>
<dbReference type="InterPro" id="IPR036568">
    <property type="entry name" value="GGCT-like_sf"/>
</dbReference>
<gene>
    <name evidence="2" type="ORF">FRC96_05615</name>
</gene>
<comment type="caution">
    <text evidence="2">The sequence shown here is derived from an EMBL/GenBank/DDBJ whole genome shotgun (WGS) entry which is preliminary data.</text>
</comment>
<reference evidence="2 3" key="1">
    <citation type="submission" date="2019-08" db="EMBL/GenBank/DDBJ databases">
        <title>Bradymonadales sp. TMQ2.</title>
        <authorList>
            <person name="Liang Q."/>
        </authorList>
    </citation>
    <scope>NUCLEOTIDE SEQUENCE [LARGE SCALE GENOMIC DNA]</scope>
    <source>
        <strain evidence="2 3">TMQ2</strain>
    </source>
</reference>
<dbReference type="SUPFAM" id="SSF110857">
    <property type="entry name" value="Gamma-glutamyl cyclotransferase-like"/>
    <property type="match status" value="1"/>
</dbReference>
<dbReference type="OrthoDB" id="141582at2"/>
<sequence length="97" mass="11187">MATVVRDREGRVPGLVWAVSADDLERLDRCEGHPFAYRRKRLLVDTGEARRRRVHVYVKDDAEQALPTEAYLGVIWRAYRRHGFDEHGLSLALGGER</sequence>
<dbReference type="Pfam" id="PF06094">
    <property type="entry name" value="GGACT"/>
    <property type="match status" value="1"/>
</dbReference>
<evidence type="ECO:0000259" key="1">
    <source>
        <dbReference type="Pfam" id="PF06094"/>
    </source>
</evidence>
<dbReference type="GO" id="GO:0016740">
    <property type="term" value="F:transferase activity"/>
    <property type="evidence" value="ECO:0007669"/>
    <property type="project" value="UniProtKB-KW"/>
</dbReference>
<dbReference type="InterPro" id="IPR013024">
    <property type="entry name" value="GGCT-like"/>
</dbReference>
<dbReference type="CDD" id="cd06661">
    <property type="entry name" value="GGCT_like"/>
    <property type="match status" value="1"/>
</dbReference>
<dbReference type="Gene3D" id="3.10.490.10">
    <property type="entry name" value="Gamma-glutamyl cyclotransferase-like"/>
    <property type="match status" value="1"/>
</dbReference>
<dbReference type="AlphaFoldDB" id="A0A5C6XIE6"/>
<evidence type="ECO:0000313" key="2">
    <source>
        <dbReference type="EMBL" id="TXD39750.1"/>
    </source>
</evidence>
<protein>
    <submittedName>
        <fullName evidence="2">Gamma-glutamylcyclotransferase</fullName>
    </submittedName>
</protein>
<accession>A0A5C6XIE6</accession>
<keyword evidence="2" id="KW-0808">Transferase</keyword>
<dbReference type="InterPro" id="IPR009288">
    <property type="entry name" value="AIG2-like_dom"/>
</dbReference>
<dbReference type="Proteomes" id="UP000321046">
    <property type="component" value="Unassembled WGS sequence"/>
</dbReference>
<organism evidence="2 3">
    <name type="scientific">Lujinxingia vulgaris</name>
    <dbReference type="NCBI Taxonomy" id="2600176"/>
    <lineage>
        <taxon>Bacteria</taxon>
        <taxon>Deltaproteobacteria</taxon>
        <taxon>Bradymonadales</taxon>
        <taxon>Lujinxingiaceae</taxon>
        <taxon>Lujinxingia</taxon>
    </lineage>
</organism>
<feature type="domain" description="Gamma-glutamylcyclotransferase AIG2-like" evidence="1">
    <location>
        <begin position="4"/>
        <end position="64"/>
    </location>
</feature>
<name>A0A5C6XIE6_9DELT</name>